<proteinExistence type="predicted"/>
<organism evidence="2 3">
    <name type="scientific">Candidatus Limosilactobacillus merdavium</name>
    <dbReference type="NCBI Taxonomy" id="2838651"/>
    <lineage>
        <taxon>Bacteria</taxon>
        <taxon>Bacillati</taxon>
        <taxon>Bacillota</taxon>
        <taxon>Bacilli</taxon>
        <taxon>Lactobacillales</taxon>
        <taxon>Lactobacillaceae</taxon>
        <taxon>Limosilactobacillus</taxon>
    </lineage>
</organism>
<feature type="transmembrane region" description="Helical" evidence="1">
    <location>
        <begin position="13"/>
        <end position="33"/>
    </location>
</feature>
<reference evidence="2" key="1">
    <citation type="journal article" date="2021" name="PeerJ">
        <title>Extensive microbial diversity within the chicken gut microbiome revealed by metagenomics and culture.</title>
        <authorList>
            <person name="Gilroy R."/>
            <person name="Ravi A."/>
            <person name="Getino M."/>
            <person name="Pursley I."/>
            <person name="Horton D.L."/>
            <person name="Alikhan N.F."/>
            <person name="Baker D."/>
            <person name="Gharbi K."/>
            <person name="Hall N."/>
            <person name="Watson M."/>
            <person name="Adriaenssens E.M."/>
            <person name="Foster-Nyarko E."/>
            <person name="Jarju S."/>
            <person name="Secka A."/>
            <person name="Antonio M."/>
            <person name="Oren A."/>
            <person name="Chaudhuri R.R."/>
            <person name="La Ragione R."/>
            <person name="Hildebrand F."/>
            <person name="Pallen M.J."/>
        </authorList>
    </citation>
    <scope>NUCLEOTIDE SEQUENCE</scope>
    <source>
        <strain evidence="2">876</strain>
    </source>
</reference>
<reference evidence="2" key="2">
    <citation type="submission" date="2021-04" db="EMBL/GenBank/DDBJ databases">
        <authorList>
            <person name="Gilroy R."/>
        </authorList>
    </citation>
    <scope>NUCLEOTIDE SEQUENCE</scope>
    <source>
        <strain evidence="2">876</strain>
    </source>
</reference>
<dbReference type="AlphaFoldDB" id="A0A9E2KTY4"/>
<protein>
    <submittedName>
        <fullName evidence="2">DUF3290 domain-containing protein</fullName>
    </submittedName>
</protein>
<keyword evidence="1" id="KW-0812">Transmembrane</keyword>
<dbReference type="InterPro" id="IPR021707">
    <property type="entry name" value="DUF3290"/>
</dbReference>
<feature type="transmembrane region" description="Helical" evidence="1">
    <location>
        <begin position="45"/>
        <end position="62"/>
    </location>
</feature>
<comment type="caution">
    <text evidence="2">The sequence shown here is derived from an EMBL/GenBank/DDBJ whole genome shotgun (WGS) entry which is preliminary data.</text>
</comment>
<dbReference type="EMBL" id="JAHLFK010000007">
    <property type="protein sequence ID" value="MBU3829485.1"/>
    <property type="molecule type" value="Genomic_DNA"/>
</dbReference>
<gene>
    <name evidence="2" type="ORF">H9843_01055</name>
</gene>
<keyword evidence="1" id="KW-0472">Membrane</keyword>
<accession>A0A9E2KTY4</accession>
<evidence type="ECO:0000313" key="2">
    <source>
        <dbReference type="EMBL" id="MBU3829485.1"/>
    </source>
</evidence>
<dbReference type="Pfam" id="PF11694">
    <property type="entry name" value="DUF3290"/>
    <property type="match status" value="1"/>
</dbReference>
<name>A0A9E2KTY4_9LACO</name>
<evidence type="ECO:0000313" key="3">
    <source>
        <dbReference type="Proteomes" id="UP000824180"/>
    </source>
</evidence>
<dbReference type="Proteomes" id="UP000824180">
    <property type="component" value="Unassembled WGS sequence"/>
</dbReference>
<sequence>MLTFERQQHFNSLFNYGIIILLLLLIIFNLVKYFRQHIRTRNRDLVIIFLLLLFIFTGIQVTNLETGAKKRSATIQMQPFIKAVAVDHHLKSNQVMVNSKTLQDGIIVRFDKKDYRVNMSPNGDNYTLTRAYVVDHHVLVQD</sequence>
<evidence type="ECO:0000256" key="1">
    <source>
        <dbReference type="SAM" id="Phobius"/>
    </source>
</evidence>
<keyword evidence="1" id="KW-1133">Transmembrane helix</keyword>